<sequence length="81" mass="8766">MTKVELNAGTMPTSRERIAYVKQMLGELTHVARSERAELLVYLLEMAFTEACDLLGEGSSAQGKVDGYKSAAMAMKPAGKI</sequence>
<dbReference type="EMBL" id="JAUOZU010000003">
    <property type="protein sequence ID" value="MDO6963080.1"/>
    <property type="molecule type" value="Genomic_DNA"/>
</dbReference>
<name>A0ABT8YHC3_9HYPH</name>
<evidence type="ECO:0000313" key="2">
    <source>
        <dbReference type="Proteomes" id="UP001174932"/>
    </source>
</evidence>
<comment type="caution">
    <text evidence="1">The sequence shown here is derived from an EMBL/GenBank/DDBJ whole genome shotgun (WGS) entry which is preliminary data.</text>
</comment>
<protein>
    <submittedName>
        <fullName evidence="1">Uncharacterized protein</fullName>
    </submittedName>
</protein>
<accession>A0ABT8YHC3</accession>
<evidence type="ECO:0000313" key="1">
    <source>
        <dbReference type="EMBL" id="MDO6963080.1"/>
    </source>
</evidence>
<organism evidence="1 2">
    <name type="scientific">Rhizobium alvei</name>
    <dbReference type="NCBI Taxonomy" id="1132659"/>
    <lineage>
        <taxon>Bacteria</taxon>
        <taxon>Pseudomonadati</taxon>
        <taxon>Pseudomonadota</taxon>
        <taxon>Alphaproteobacteria</taxon>
        <taxon>Hyphomicrobiales</taxon>
        <taxon>Rhizobiaceae</taxon>
        <taxon>Rhizobium/Agrobacterium group</taxon>
        <taxon>Rhizobium</taxon>
    </lineage>
</organism>
<proteinExistence type="predicted"/>
<reference evidence="1" key="2">
    <citation type="submission" date="2023-07" db="EMBL/GenBank/DDBJ databases">
        <authorList>
            <person name="Shen H."/>
        </authorList>
    </citation>
    <scope>NUCLEOTIDE SEQUENCE</scope>
    <source>
        <strain evidence="1">TNR-22</strain>
    </source>
</reference>
<dbReference type="Proteomes" id="UP001174932">
    <property type="component" value="Unassembled WGS sequence"/>
</dbReference>
<keyword evidence="2" id="KW-1185">Reference proteome</keyword>
<gene>
    <name evidence="1" type="ORF">Q4481_03870</name>
</gene>
<dbReference type="RefSeq" id="WP_304374969.1">
    <property type="nucleotide sequence ID" value="NZ_JAUOZU010000003.1"/>
</dbReference>
<reference evidence="1" key="1">
    <citation type="journal article" date="2015" name="Int. J. Syst. Evol. Microbiol.">
        <title>Rhizobium alvei sp. nov., isolated from a freshwater river.</title>
        <authorList>
            <person name="Sheu S.Y."/>
            <person name="Huang H.W."/>
            <person name="Young C.C."/>
            <person name="Chen W.M."/>
        </authorList>
    </citation>
    <scope>NUCLEOTIDE SEQUENCE</scope>
    <source>
        <strain evidence="1">TNR-22</strain>
    </source>
</reference>